<dbReference type="Proteomes" id="UP001159427">
    <property type="component" value="Unassembled WGS sequence"/>
</dbReference>
<accession>A0ABN8SIL1</accession>
<reference evidence="1 2" key="1">
    <citation type="submission" date="2022-05" db="EMBL/GenBank/DDBJ databases">
        <authorList>
            <consortium name="Genoscope - CEA"/>
            <person name="William W."/>
        </authorList>
    </citation>
    <scope>NUCLEOTIDE SEQUENCE [LARGE SCALE GENOMIC DNA]</scope>
</reference>
<comment type="caution">
    <text evidence="1">The sequence shown here is derived from an EMBL/GenBank/DDBJ whole genome shotgun (WGS) entry which is preliminary data.</text>
</comment>
<gene>
    <name evidence="1" type="ORF">PEVE_00020556</name>
</gene>
<proteinExistence type="predicted"/>
<evidence type="ECO:0000313" key="2">
    <source>
        <dbReference type="Proteomes" id="UP001159427"/>
    </source>
</evidence>
<keyword evidence="2" id="KW-1185">Reference proteome</keyword>
<name>A0ABN8SIL1_9CNID</name>
<protein>
    <submittedName>
        <fullName evidence="1">Uncharacterized protein</fullName>
    </submittedName>
</protein>
<dbReference type="EMBL" id="CALNXI010002757">
    <property type="protein sequence ID" value="CAH3190527.1"/>
    <property type="molecule type" value="Genomic_DNA"/>
</dbReference>
<evidence type="ECO:0000313" key="1">
    <source>
        <dbReference type="EMBL" id="CAH3190527.1"/>
    </source>
</evidence>
<organism evidence="1 2">
    <name type="scientific">Porites evermanni</name>
    <dbReference type="NCBI Taxonomy" id="104178"/>
    <lineage>
        <taxon>Eukaryota</taxon>
        <taxon>Metazoa</taxon>
        <taxon>Cnidaria</taxon>
        <taxon>Anthozoa</taxon>
        <taxon>Hexacorallia</taxon>
        <taxon>Scleractinia</taxon>
        <taxon>Fungiina</taxon>
        <taxon>Poritidae</taxon>
        <taxon>Porites</taxon>
    </lineage>
</organism>
<sequence length="549" mass="63150">MVPNKSTFQLFVREKSHVSSSANSLGIIETEQTTDISEDVFMEVFGTSPTTTISEAELKWAKATEDFPKNVFMRKMGKFILQAKLAKTKATSHKRPQNKLVRNVSTSSTETISSQSTAELATTKATTDIPITLFVRMAGKLPDHRHRYLCDLFRTTVLYWPSSYGKIVVVLDDEAREDHEFGDKIISETKKYFPDRNLEVLYEALPKYRSTLNFPGSPKSPGYNRQLWSSFFIDLYSNDSVIAWMDTDAAFFTPVTKSSIFHGTKLRVLGTGCTFKFRSWVHTWARTTELALGLPFVVDSMTYFLVYIYRDTFTNCREYILKRFKTRNFEKAFRKFYKGFISPVSVILSYAWYFERDRYDWNLEICDDLSKYNKRFPKGHTIGPEHVVTFLSEPQTAFHGHPGNDDILTPKILASYCLLHKAAGNKLNICSNVSVSLSTNLAFLKHDLQGLEVRGLDKKPCIGNNLNKCLQVLERHYNQVGLEIKQGRRKLEWHNVETAEMLAREFDMQCPSIRQKPLKTNEQKIGVKKAKTRVKATRSRSIRGRRRGL</sequence>